<dbReference type="Gramene" id="ESQ47485">
    <property type="protein sequence ID" value="ESQ47485"/>
    <property type="gene ID" value="EUTSA_v10021994mg"/>
</dbReference>
<evidence type="ECO:0000259" key="7">
    <source>
        <dbReference type="PROSITE" id="PS51473"/>
    </source>
</evidence>
<dbReference type="PROSITE" id="PS51473">
    <property type="entry name" value="GNK2"/>
    <property type="match status" value="1"/>
</dbReference>
<evidence type="ECO:0000256" key="3">
    <source>
        <dbReference type="ARBA" id="ARBA00022729"/>
    </source>
</evidence>
<evidence type="ECO:0000313" key="9">
    <source>
        <dbReference type="Proteomes" id="UP000030689"/>
    </source>
</evidence>
<dbReference type="Gene3D" id="3.30.430.20">
    <property type="entry name" value="Gnk2 domain, C-X8-C-X2-C motif"/>
    <property type="match status" value="1"/>
</dbReference>
<dbReference type="STRING" id="72664.V4LAS0"/>
<dbReference type="eggNOG" id="ENOG502QPWH">
    <property type="taxonomic scope" value="Eukaryota"/>
</dbReference>
<protein>
    <recommendedName>
        <fullName evidence="7">Gnk2-homologous domain-containing protein</fullName>
    </recommendedName>
</protein>
<dbReference type="KEGG" id="eus:EUTSA_v10021994mg"/>
<dbReference type="AlphaFoldDB" id="V4LAS0"/>
<comment type="similarity">
    <text evidence="5">Belongs to the cysteine-rich repeat secretory protein family.</text>
</comment>
<dbReference type="OMA" id="FIQVWNI"/>
<sequence>MSSIVGLIPVLAIVTIQLLLLGSVSSLNVTNEYLHHQCINSQGKYKKGSPFENNLNSLLRSLPTTGNLRTGFHDTSNGEGPNEVYLRRRCPGNKGAIIWYDQCLLRISTIHGYGKVDYDHKFYLSNPNKVSGNPLSFNKETSAFLEKLTYKASDTKNVDNLSMVLYAAGEKKLGTKNLYAMVQCTKDLAFNSCLACLKWILREFPKCCDGKSGGRVLSTSCNFRYELYPFLRT</sequence>
<gene>
    <name evidence="8" type="ORF">EUTSA_v10021994mg</name>
</gene>
<comment type="subcellular location">
    <subcellularLocation>
        <location evidence="1">Secreted</location>
    </subcellularLocation>
</comment>
<evidence type="ECO:0000256" key="5">
    <source>
        <dbReference type="ARBA" id="ARBA00038515"/>
    </source>
</evidence>
<evidence type="ECO:0000313" key="8">
    <source>
        <dbReference type="EMBL" id="ESQ47485.1"/>
    </source>
</evidence>
<accession>V4LAS0</accession>
<keyword evidence="9" id="KW-1185">Reference proteome</keyword>
<evidence type="ECO:0000256" key="2">
    <source>
        <dbReference type="ARBA" id="ARBA00022525"/>
    </source>
</evidence>
<evidence type="ECO:0000256" key="4">
    <source>
        <dbReference type="ARBA" id="ARBA00022737"/>
    </source>
</evidence>
<evidence type="ECO:0000256" key="6">
    <source>
        <dbReference type="SAM" id="SignalP"/>
    </source>
</evidence>
<dbReference type="EMBL" id="KI517408">
    <property type="protein sequence ID" value="ESQ47485.1"/>
    <property type="molecule type" value="Genomic_DNA"/>
</dbReference>
<keyword evidence="2" id="KW-0964">Secreted</keyword>
<evidence type="ECO:0000256" key="1">
    <source>
        <dbReference type="ARBA" id="ARBA00004613"/>
    </source>
</evidence>
<dbReference type="GO" id="GO:0005576">
    <property type="term" value="C:extracellular region"/>
    <property type="evidence" value="ECO:0007669"/>
    <property type="project" value="UniProtKB-SubCell"/>
</dbReference>
<feature type="signal peptide" evidence="6">
    <location>
        <begin position="1"/>
        <end position="26"/>
    </location>
</feature>
<organism evidence="8 9">
    <name type="scientific">Eutrema salsugineum</name>
    <name type="common">Saltwater cress</name>
    <name type="synonym">Sisymbrium salsugineum</name>
    <dbReference type="NCBI Taxonomy" id="72664"/>
    <lineage>
        <taxon>Eukaryota</taxon>
        <taxon>Viridiplantae</taxon>
        <taxon>Streptophyta</taxon>
        <taxon>Embryophyta</taxon>
        <taxon>Tracheophyta</taxon>
        <taxon>Spermatophyta</taxon>
        <taxon>Magnoliopsida</taxon>
        <taxon>eudicotyledons</taxon>
        <taxon>Gunneridae</taxon>
        <taxon>Pentapetalae</taxon>
        <taxon>rosids</taxon>
        <taxon>malvids</taxon>
        <taxon>Brassicales</taxon>
        <taxon>Brassicaceae</taxon>
        <taxon>Eutremeae</taxon>
        <taxon>Eutrema</taxon>
    </lineage>
</organism>
<name>V4LAS0_EUTSA</name>
<dbReference type="PANTHER" id="PTHR32411:SF54">
    <property type="entry name" value="CYSTEINE-RICH REPEAT SECRETORY PROTEIN 29-RELATED"/>
    <property type="match status" value="1"/>
</dbReference>
<keyword evidence="4" id="KW-0677">Repeat</keyword>
<dbReference type="InterPro" id="IPR038408">
    <property type="entry name" value="GNK2_sf"/>
</dbReference>
<keyword evidence="3 6" id="KW-0732">Signal</keyword>
<dbReference type="InterPro" id="IPR050581">
    <property type="entry name" value="CRR_secretory_protein"/>
</dbReference>
<dbReference type="Pfam" id="PF01657">
    <property type="entry name" value="Stress-antifung"/>
    <property type="match status" value="1"/>
</dbReference>
<feature type="domain" description="Gnk2-homologous" evidence="7">
    <location>
        <begin position="118"/>
        <end position="230"/>
    </location>
</feature>
<reference evidence="8 9" key="1">
    <citation type="journal article" date="2013" name="Front. Plant Sci.">
        <title>The Reference Genome of the Halophytic Plant Eutrema salsugineum.</title>
        <authorList>
            <person name="Yang R."/>
            <person name="Jarvis D.E."/>
            <person name="Chen H."/>
            <person name="Beilstein M.A."/>
            <person name="Grimwood J."/>
            <person name="Jenkins J."/>
            <person name="Shu S."/>
            <person name="Prochnik S."/>
            <person name="Xin M."/>
            <person name="Ma C."/>
            <person name="Schmutz J."/>
            <person name="Wing R.A."/>
            <person name="Mitchell-Olds T."/>
            <person name="Schumaker K.S."/>
            <person name="Wang X."/>
        </authorList>
    </citation>
    <scope>NUCLEOTIDE SEQUENCE [LARGE SCALE GENOMIC DNA]</scope>
</reference>
<dbReference type="InterPro" id="IPR002902">
    <property type="entry name" value="GNK2"/>
</dbReference>
<proteinExistence type="inferred from homology"/>
<dbReference type="CDD" id="cd23509">
    <property type="entry name" value="Gnk2-like"/>
    <property type="match status" value="2"/>
</dbReference>
<dbReference type="Proteomes" id="UP000030689">
    <property type="component" value="Unassembled WGS sequence"/>
</dbReference>
<dbReference type="PANTHER" id="PTHR32411">
    <property type="entry name" value="CYSTEINE-RICH REPEAT SECRETORY PROTEIN 38-RELATED"/>
    <property type="match status" value="1"/>
</dbReference>
<feature type="chain" id="PRO_5004721520" description="Gnk2-homologous domain-containing protein" evidence="6">
    <location>
        <begin position="27"/>
        <end position="233"/>
    </location>
</feature>